<keyword evidence="2" id="KW-1185">Reference proteome</keyword>
<gene>
    <name evidence="1" type="ORF">FNAPI_104</name>
</gene>
<organism evidence="1 2">
    <name type="scientific">Fusarium napiforme</name>
    <dbReference type="NCBI Taxonomy" id="42672"/>
    <lineage>
        <taxon>Eukaryota</taxon>
        <taxon>Fungi</taxon>
        <taxon>Dikarya</taxon>
        <taxon>Ascomycota</taxon>
        <taxon>Pezizomycotina</taxon>
        <taxon>Sordariomycetes</taxon>
        <taxon>Hypocreomycetidae</taxon>
        <taxon>Hypocreales</taxon>
        <taxon>Nectriaceae</taxon>
        <taxon>Fusarium</taxon>
        <taxon>Fusarium fujikuroi species complex</taxon>
    </lineage>
</organism>
<dbReference type="Proteomes" id="UP000574317">
    <property type="component" value="Unassembled WGS sequence"/>
</dbReference>
<dbReference type="EMBL" id="JAAOAO010000004">
    <property type="protein sequence ID" value="KAF5568559.1"/>
    <property type="molecule type" value="Genomic_DNA"/>
</dbReference>
<proteinExistence type="predicted"/>
<protein>
    <submittedName>
        <fullName evidence="1">Dihydroxyacid dehydratase</fullName>
    </submittedName>
</protein>
<name>A0A8H5K6B7_9HYPO</name>
<dbReference type="AlphaFoldDB" id="A0A8H5K6B7"/>
<evidence type="ECO:0000313" key="1">
    <source>
        <dbReference type="EMBL" id="KAF5568559.1"/>
    </source>
</evidence>
<sequence>MDNPPQIYDLMIVFDAVTGGMPDVAALKQAIPDIINFVAVADCFERIGVLAYRNYTYSPEKVVEWSGWCYPSHDPGYPSTDHILRFVETLEMPTANKCKLNCASKMALAKAYHEMKSNGTIILLYNDAPPLLEHIGGDHYDLEQKSLAGYGQAGPHFRNWINVANTFAGMALDKNAVVLSFSLGCHDKISDWSPYLYLSFMTGGELYRTKYTSVSRLTICLLLTWMQADGNIDIPQALRTTYKANPLLSHSPSEDNMDNFCGLDCGNLQLSDTHTAPRNCLRVPYGAVSNINQQLNKFTSRDLANNYIARPISSKDVIARHISRIIETNVSVLAIHPLFQRLWVHVCTDRTGSWIKRTLKQKFEAEVLLISDDEDRRQVQAWLDEADTILHEMGEEI</sequence>
<reference evidence="1 2" key="1">
    <citation type="submission" date="2020-05" db="EMBL/GenBank/DDBJ databases">
        <title>Identification and distribution of gene clusters putatively required for synthesis of sphingolipid metabolism inhibitors in phylogenetically diverse species of the filamentous fungus Fusarium.</title>
        <authorList>
            <person name="Kim H.-S."/>
            <person name="Busman M."/>
            <person name="Brown D.W."/>
            <person name="Divon H."/>
            <person name="Uhlig S."/>
            <person name="Proctor R.H."/>
        </authorList>
    </citation>
    <scope>NUCLEOTIDE SEQUENCE [LARGE SCALE GENOMIC DNA]</scope>
    <source>
        <strain evidence="1 2">NRRL 25196</strain>
    </source>
</reference>
<evidence type="ECO:0000313" key="2">
    <source>
        <dbReference type="Proteomes" id="UP000574317"/>
    </source>
</evidence>
<accession>A0A8H5K6B7</accession>
<comment type="caution">
    <text evidence="1">The sequence shown here is derived from an EMBL/GenBank/DDBJ whole genome shotgun (WGS) entry which is preliminary data.</text>
</comment>